<dbReference type="GO" id="GO:0008173">
    <property type="term" value="F:RNA methyltransferase activity"/>
    <property type="evidence" value="ECO:0007669"/>
    <property type="project" value="InterPro"/>
</dbReference>
<gene>
    <name evidence="14" type="ORF">MSL71_5460</name>
</gene>
<organism evidence="14 15">
    <name type="scientific">Desulfoluna butyratoxydans</name>
    <dbReference type="NCBI Taxonomy" id="231438"/>
    <lineage>
        <taxon>Bacteria</taxon>
        <taxon>Pseudomonadati</taxon>
        <taxon>Thermodesulfobacteriota</taxon>
        <taxon>Desulfobacteria</taxon>
        <taxon>Desulfobacterales</taxon>
        <taxon>Desulfolunaceae</taxon>
        <taxon>Desulfoluna</taxon>
    </lineage>
</organism>
<evidence type="ECO:0000256" key="12">
    <source>
        <dbReference type="ARBA" id="ARBA00023157"/>
    </source>
</evidence>
<sequence>MEILEAPYDEVVGYMKARYGKGAFHASALVREVMVHGNPRFWEAKAFSEAPSLASALSEEVCFAPPGVEETVRREGVVKVLHRLSDGLAVESVVIPMKGYATLCVSTQVGCRMGCRFCRTGRMGLHRNLTAAEITGQLWNARFVLKAPIRNVVFMGMGEPLDNLENVVRAIRVMTDGRGFSIGPRRITVSTVGLAHKISSLADAGTGVRLALSLNASDDAVRSDLMPVNRRYPLAALKDSLAALAGHSGIRDGVLLEYVLIRGLNDRGEDISRLADFARGVSATVNLIPFNPSGEETSFEPPSDAEVNAFHDRLVAEGIHVRRRWSQGEDLLAACGQLGEKACPHKSR</sequence>
<evidence type="ECO:0000313" key="14">
    <source>
        <dbReference type="EMBL" id="VFQ42925.1"/>
    </source>
</evidence>
<dbReference type="GO" id="GO:0030488">
    <property type="term" value="P:tRNA methylation"/>
    <property type="evidence" value="ECO:0007669"/>
    <property type="project" value="TreeGrafter"/>
</dbReference>
<keyword evidence="11" id="KW-0411">Iron-sulfur</keyword>
<dbReference type="EMBL" id="CAADHO010000001">
    <property type="protein sequence ID" value="VFQ42925.1"/>
    <property type="molecule type" value="Genomic_DNA"/>
</dbReference>
<dbReference type="InterPro" id="IPR013785">
    <property type="entry name" value="Aldolase_TIM"/>
</dbReference>
<evidence type="ECO:0000259" key="13">
    <source>
        <dbReference type="PROSITE" id="PS51918"/>
    </source>
</evidence>
<keyword evidence="5" id="KW-0963">Cytoplasm</keyword>
<evidence type="ECO:0000256" key="2">
    <source>
        <dbReference type="ARBA" id="ARBA00004496"/>
    </source>
</evidence>
<keyword evidence="12" id="KW-1015">Disulfide bond</keyword>
<dbReference type="InterPro" id="IPR007197">
    <property type="entry name" value="rSAM"/>
</dbReference>
<evidence type="ECO:0000256" key="1">
    <source>
        <dbReference type="ARBA" id="ARBA00001966"/>
    </source>
</evidence>
<evidence type="ECO:0000256" key="5">
    <source>
        <dbReference type="ARBA" id="ARBA00022490"/>
    </source>
</evidence>
<dbReference type="GO" id="GO:0051539">
    <property type="term" value="F:4 iron, 4 sulfur cluster binding"/>
    <property type="evidence" value="ECO:0007669"/>
    <property type="project" value="UniProtKB-KW"/>
</dbReference>
<feature type="domain" description="Radical SAM core" evidence="13">
    <location>
        <begin position="97"/>
        <end position="324"/>
    </location>
</feature>
<keyword evidence="4" id="KW-0004">4Fe-4S</keyword>
<evidence type="ECO:0000256" key="4">
    <source>
        <dbReference type="ARBA" id="ARBA00022485"/>
    </source>
</evidence>
<comment type="cofactor">
    <cofactor evidence="1">
        <name>[4Fe-4S] cluster</name>
        <dbReference type="ChEBI" id="CHEBI:49883"/>
    </cofactor>
</comment>
<keyword evidence="9" id="KW-0479">Metal-binding</keyword>
<evidence type="ECO:0000256" key="6">
    <source>
        <dbReference type="ARBA" id="ARBA00022603"/>
    </source>
</evidence>
<dbReference type="PANTHER" id="PTHR30544:SF9">
    <property type="entry name" value="RADICAL SAM SUPERFAMILY PROTEIN"/>
    <property type="match status" value="1"/>
</dbReference>
<evidence type="ECO:0000256" key="3">
    <source>
        <dbReference type="ARBA" id="ARBA00007544"/>
    </source>
</evidence>
<keyword evidence="15" id="KW-1185">Reference proteome</keyword>
<evidence type="ECO:0000256" key="10">
    <source>
        <dbReference type="ARBA" id="ARBA00023004"/>
    </source>
</evidence>
<evidence type="ECO:0000256" key="9">
    <source>
        <dbReference type="ARBA" id="ARBA00022723"/>
    </source>
</evidence>
<dbReference type="InterPro" id="IPR058240">
    <property type="entry name" value="rSAM_sf"/>
</dbReference>
<evidence type="ECO:0000256" key="7">
    <source>
        <dbReference type="ARBA" id="ARBA00022679"/>
    </source>
</evidence>
<evidence type="ECO:0000313" key="15">
    <source>
        <dbReference type="Proteomes" id="UP000507962"/>
    </source>
</evidence>
<dbReference type="PANTHER" id="PTHR30544">
    <property type="entry name" value="23S RRNA METHYLTRANSFERASE"/>
    <property type="match status" value="1"/>
</dbReference>
<keyword evidence="7" id="KW-0808">Transferase</keyword>
<dbReference type="InterPro" id="IPR040072">
    <property type="entry name" value="Methyltransferase_A"/>
</dbReference>
<dbReference type="SFLD" id="SFLDS00029">
    <property type="entry name" value="Radical_SAM"/>
    <property type="match status" value="1"/>
</dbReference>
<keyword evidence="8" id="KW-0949">S-adenosyl-L-methionine</keyword>
<evidence type="ECO:0000256" key="11">
    <source>
        <dbReference type="ARBA" id="ARBA00023014"/>
    </source>
</evidence>
<comment type="similarity">
    <text evidence="3">Belongs to the radical SAM superfamily. RlmN family.</text>
</comment>
<protein>
    <submittedName>
        <fullName evidence="14">Radical sam</fullName>
    </submittedName>
</protein>
<keyword evidence="6" id="KW-0489">Methyltransferase</keyword>
<name>A0A4U8YHA7_9BACT</name>
<dbReference type="SFLD" id="SFLDF00275">
    <property type="entry name" value="adenosine_C2_methyltransferase"/>
    <property type="match status" value="1"/>
</dbReference>
<dbReference type="RefSeq" id="WP_180137128.1">
    <property type="nucleotide sequence ID" value="NZ_CAADHO010000001.1"/>
</dbReference>
<accession>A0A4U8YHA7</accession>
<proteinExistence type="inferred from homology"/>
<dbReference type="Proteomes" id="UP000507962">
    <property type="component" value="Unassembled WGS sequence"/>
</dbReference>
<comment type="subcellular location">
    <subcellularLocation>
        <location evidence="2">Cytoplasm</location>
    </subcellularLocation>
</comment>
<dbReference type="Gene3D" id="3.20.20.70">
    <property type="entry name" value="Aldolase class I"/>
    <property type="match status" value="1"/>
</dbReference>
<reference evidence="14 15" key="1">
    <citation type="submission" date="2019-03" db="EMBL/GenBank/DDBJ databases">
        <authorList>
            <person name="Nijsse B."/>
        </authorList>
    </citation>
    <scope>NUCLEOTIDE SEQUENCE [LARGE SCALE GENOMIC DNA]</scope>
    <source>
        <strain evidence="14">Desulfoluna butyratoxydans MSL71</strain>
    </source>
</reference>
<dbReference type="PIRSF" id="PIRSF006004">
    <property type="entry name" value="CHP00048"/>
    <property type="match status" value="1"/>
</dbReference>
<dbReference type="GO" id="GO:0005737">
    <property type="term" value="C:cytoplasm"/>
    <property type="evidence" value="ECO:0007669"/>
    <property type="project" value="UniProtKB-SubCell"/>
</dbReference>
<dbReference type="Pfam" id="PF04055">
    <property type="entry name" value="Radical_SAM"/>
    <property type="match status" value="1"/>
</dbReference>
<keyword evidence="10" id="KW-0408">Iron</keyword>
<evidence type="ECO:0000256" key="8">
    <source>
        <dbReference type="ARBA" id="ARBA00022691"/>
    </source>
</evidence>
<dbReference type="AlphaFoldDB" id="A0A4U8YHA7"/>
<dbReference type="InterPro" id="IPR004383">
    <property type="entry name" value="rRNA_lsu_MTrfase_RlmN/Cfr"/>
</dbReference>
<dbReference type="GO" id="GO:0070475">
    <property type="term" value="P:rRNA base methylation"/>
    <property type="evidence" value="ECO:0007669"/>
    <property type="project" value="TreeGrafter"/>
</dbReference>
<dbReference type="SUPFAM" id="SSF102114">
    <property type="entry name" value="Radical SAM enzymes"/>
    <property type="match status" value="1"/>
</dbReference>
<dbReference type="SFLD" id="SFLDG01062">
    <property type="entry name" value="methyltransferase_(Class_A)"/>
    <property type="match status" value="1"/>
</dbReference>
<dbReference type="CDD" id="cd01335">
    <property type="entry name" value="Radical_SAM"/>
    <property type="match status" value="1"/>
</dbReference>
<dbReference type="GO" id="GO:0046872">
    <property type="term" value="F:metal ion binding"/>
    <property type="evidence" value="ECO:0007669"/>
    <property type="project" value="UniProtKB-KW"/>
</dbReference>
<dbReference type="PROSITE" id="PS51918">
    <property type="entry name" value="RADICAL_SAM"/>
    <property type="match status" value="1"/>
</dbReference>